<evidence type="ECO:0000313" key="2">
    <source>
        <dbReference type="EMBL" id="GIO55764.1"/>
    </source>
</evidence>
<keyword evidence="1" id="KW-0812">Transmembrane</keyword>
<reference evidence="2 3" key="1">
    <citation type="submission" date="2021-03" db="EMBL/GenBank/DDBJ databases">
        <title>Antimicrobial resistance genes in bacteria isolated from Japanese honey, and their potential for conferring macrolide and lincosamide resistance in the American foulbrood pathogen Paenibacillus larvae.</title>
        <authorList>
            <person name="Okamoto M."/>
            <person name="Kumagai M."/>
            <person name="Kanamori H."/>
            <person name="Takamatsu D."/>
        </authorList>
    </citation>
    <scope>NUCLEOTIDE SEQUENCE [LARGE SCALE GENOMIC DNA]</scope>
    <source>
        <strain evidence="2 3">J21TS7</strain>
    </source>
</reference>
<keyword evidence="1" id="KW-1133">Transmembrane helix</keyword>
<name>A0ABQ4LGV5_9BACL</name>
<gene>
    <name evidence="2" type="ORF">J21TS7_40820</name>
</gene>
<evidence type="ECO:0000256" key="1">
    <source>
        <dbReference type="SAM" id="Phobius"/>
    </source>
</evidence>
<sequence length="102" mass="11443">MIVYGPAAFTLEEAQVPFSNIKRLQLGGMGATILTVMNLIEHAYVLLIRSGMSKPVDLGCFPHYWGNLTLSGRDQDPERILMPFLYLQNLNRKQDDPHAANV</sequence>
<dbReference type="EMBL" id="BORU01000001">
    <property type="protein sequence ID" value="GIO55764.1"/>
    <property type="molecule type" value="Genomic_DNA"/>
</dbReference>
<accession>A0ABQ4LGV5</accession>
<proteinExistence type="predicted"/>
<protein>
    <submittedName>
        <fullName evidence="2">Uncharacterized protein</fullName>
    </submittedName>
</protein>
<organism evidence="2 3">
    <name type="scientific">Paenibacillus cineris</name>
    <dbReference type="NCBI Taxonomy" id="237530"/>
    <lineage>
        <taxon>Bacteria</taxon>
        <taxon>Bacillati</taxon>
        <taxon>Bacillota</taxon>
        <taxon>Bacilli</taxon>
        <taxon>Bacillales</taxon>
        <taxon>Paenibacillaceae</taxon>
        <taxon>Paenibacillus</taxon>
    </lineage>
</organism>
<keyword evidence="1" id="KW-0472">Membrane</keyword>
<evidence type="ECO:0000313" key="3">
    <source>
        <dbReference type="Proteomes" id="UP000676601"/>
    </source>
</evidence>
<dbReference type="Proteomes" id="UP000676601">
    <property type="component" value="Unassembled WGS sequence"/>
</dbReference>
<comment type="caution">
    <text evidence="2">The sequence shown here is derived from an EMBL/GenBank/DDBJ whole genome shotgun (WGS) entry which is preliminary data.</text>
</comment>
<keyword evidence="3" id="KW-1185">Reference proteome</keyword>
<feature type="transmembrane region" description="Helical" evidence="1">
    <location>
        <begin position="26"/>
        <end position="47"/>
    </location>
</feature>